<dbReference type="AlphaFoldDB" id="A0A8S9UHC3"/>
<dbReference type="InterPro" id="IPR031127">
    <property type="entry name" value="E3_UB_ligase_RBR"/>
</dbReference>
<evidence type="ECO:0000313" key="4">
    <source>
        <dbReference type="EMBL" id="KAF4140170.1"/>
    </source>
</evidence>
<proteinExistence type="predicted"/>
<sequence>MEVLPTLDELKELAQFEHVVYLDADTIDFVDEDDGEAIEAQLAEVYALEVYREEIRRAEQVNVDEAVALSFYAKEEYKLLHSTDSDLDTDSDDDNSLVLVEISDLECKPPPTCTSCVAPLEDKTTHRVLTCGHLYCQDCIATRCRLGVRDRAMVPAHCCKREFPSDYVKEALNAVEFATYERFLKDKDWRSLDLNSDRDYANAVRQNHAVQCPGCGVGVQKITGCNHMTCFNSHQFCFLCTRKWKTCACET</sequence>
<evidence type="ECO:0000256" key="1">
    <source>
        <dbReference type="ARBA" id="ARBA00022723"/>
    </source>
</evidence>
<keyword evidence="3" id="KW-0862">Zinc</keyword>
<evidence type="ECO:0000256" key="2">
    <source>
        <dbReference type="ARBA" id="ARBA00022771"/>
    </source>
</evidence>
<dbReference type="InterPro" id="IPR017907">
    <property type="entry name" value="Znf_RING_CS"/>
</dbReference>
<keyword evidence="1" id="KW-0479">Metal-binding</keyword>
<dbReference type="PANTHER" id="PTHR11685">
    <property type="entry name" value="RBR FAMILY RING FINGER AND IBR DOMAIN-CONTAINING"/>
    <property type="match status" value="1"/>
</dbReference>
<dbReference type="GO" id="GO:0004842">
    <property type="term" value="F:ubiquitin-protein transferase activity"/>
    <property type="evidence" value="ECO:0007669"/>
    <property type="project" value="InterPro"/>
</dbReference>
<dbReference type="PROSITE" id="PS00518">
    <property type="entry name" value="ZF_RING_1"/>
    <property type="match status" value="1"/>
</dbReference>
<name>A0A8S9UHC3_PHYIN</name>
<organism evidence="4 5">
    <name type="scientific">Phytophthora infestans</name>
    <name type="common">Potato late blight agent</name>
    <name type="synonym">Botrytis infestans</name>
    <dbReference type="NCBI Taxonomy" id="4787"/>
    <lineage>
        <taxon>Eukaryota</taxon>
        <taxon>Sar</taxon>
        <taxon>Stramenopiles</taxon>
        <taxon>Oomycota</taxon>
        <taxon>Peronosporomycetes</taxon>
        <taxon>Peronosporales</taxon>
        <taxon>Peronosporaceae</taxon>
        <taxon>Phytophthora</taxon>
    </lineage>
</organism>
<dbReference type="CDD" id="cd20336">
    <property type="entry name" value="Rcat_RBR"/>
    <property type="match status" value="1"/>
</dbReference>
<gene>
    <name evidence="4" type="ORF">GN958_ATG10655</name>
</gene>
<comment type="caution">
    <text evidence="4">The sequence shown here is derived from an EMBL/GenBank/DDBJ whole genome shotgun (WGS) entry which is preliminary data.</text>
</comment>
<dbReference type="GO" id="GO:0016567">
    <property type="term" value="P:protein ubiquitination"/>
    <property type="evidence" value="ECO:0007669"/>
    <property type="project" value="InterPro"/>
</dbReference>
<dbReference type="Proteomes" id="UP000704712">
    <property type="component" value="Unassembled WGS sequence"/>
</dbReference>
<keyword evidence="2" id="KW-0863">Zinc-finger</keyword>
<evidence type="ECO:0000313" key="5">
    <source>
        <dbReference type="Proteomes" id="UP000704712"/>
    </source>
</evidence>
<accession>A0A8S9UHC3</accession>
<dbReference type="EMBL" id="JAACNO010001491">
    <property type="protein sequence ID" value="KAF4140170.1"/>
    <property type="molecule type" value="Genomic_DNA"/>
</dbReference>
<dbReference type="SUPFAM" id="SSF57850">
    <property type="entry name" value="RING/U-box"/>
    <property type="match status" value="2"/>
</dbReference>
<dbReference type="Gene3D" id="1.20.120.1750">
    <property type="match status" value="1"/>
</dbReference>
<evidence type="ECO:0000256" key="3">
    <source>
        <dbReference type="ARBA" id="ARBA00022833"/>
    </source>
</evidence>
<dbReference type="GO" id="GO:0008270">
    <property type="term" value="F:zinc ion binding"/>
    <property type="evidence" value="ECO:0007669"/>
    <property type="project" value="UniProtKB-KW"/>
</dbReference>
<protein>
    <submittedName>
        <fullName evidence="4">IBR domain-containing protein</fullName>
    </submittedName>
</protein>
<reference evidence="4" key="1">
    <citation type="submission" date="2020-03" db="EMBL/GenBank/DDBJ databases">
        <title>Hybrid Assembly of Korean Phytophthora infestans isolates.</title>
        <authorList>
            <person name="Prokchorchik M."/>
            <person name="Lee Y."/>
            <person name="Seo J."/>
            <person name="Cho J.-H."/>
            <person name="Park Y.-E."/>
            <person name="Jang D.-C."/>
            <person name="Im J.-S."/>
            <person name="Choi J.-G."/>
            <person name="Park H.-J."/>
            <person name="Lee G.-B."/>
            <person name="Lee Y.-G."/>
            <person name="Hong S.-Y."/>
            <person name="Cho K."/>
            <person name="Sohn K.H."/>
        </authorList>
    </citation>
    <scope>NUCLEOTIDE SEQUENCE</scope>
    <source>
        <strain evidence="4">KR_2_A2</strain>
    </source>
</reference>